<dbReference type="AlphaFoldDB" id="A0A1Y6CQE4"/>
<proteinExistence type="predicted"/>
<protein>
    <submittedName>
        <fullName evidence="1">HEAT repeat-containing protein</fullName>
    </submittedName>
</protein>
<dbReference type="InterPro" id="IPR016024">
    <property type="entry name" value="ARM-type_fold"/>
</dbReference>
<dbReference type="Pfam" id="PF13646">
    <property type="entry name" value="HEAT_2"/>
    <property type="match status" value="1"/>
</dbReference>
<accession>A0A1Y6CQE4</accession>
<dbReference type="InterPro" id="IPR011989">
    <property type="entry name" value="ARM-like"/>
</dbReference>
<evidence type="ECO:0000313" key="2">
    <source>
        <dbReference type="Proteomes" id="UP000192907"/>
    </source>
</evidence>
<dbReference type="STRING" id="1513793.SAMN06296036_13911"/>
<dbReference type="EMBL" id="FWZT01000039">
    <property type="protein sequence ID" value="SMF82043.1"/>
    <property type="molecule type" value="Genomic_DNA"/>
</dbReference>
<dbReference type="RefSeq" id="WP_132326008.1">
    <property type="nucleotide sequence ID" value="NZ_FWZT01000039.1"/>
</dbReference>
<keyword evidence="2" id="KW-1185">Reference proteome</keyword>
<reference evidence="2" key="1">
    <citation type="submission" date="2017-04" db="EMBL/GenBank/DDBJ databases">
        <authorList>
            <person name="Varghese N."/>
            <person name="Submissions S."/>
        </authorList>
    </citation>
    <scope>NUCLEOTIDE SEQUENCE [LARGE SCALE GENOMIC DNA]</scope>
    <source>
        <strain evidence="2">RKEM611</strain>
    </source>
</reference>
<evidence type="ECO:0000313" key="1">
    <source>
        <dbReference type="EMBL" id="SMF82043.1"/>
    </source>
</evidence>
<sequence>MLKKVLGLLAVLVLTLGFLSSLKERPEVQSPEADLTTSSQVFRITTSPGDELQYHARFETTVSIGSVKLEALEALKLEADLVIRYYQQDSRGMLAGMRLKNMEIQAPKAMALDTNLENLEILYFDQVGGIEEFYVSKDMAPWLSSLLRGAAAAVQVSLPQESQLTVGATWSGSEPSPNGPIALRMSSTVNNDRLSLVKSYLHVAGDPSLVVQKDSQGLFSYHRDGFLIGLDHQLAIRKYDEGSSVLGAQQIQLTFQQRRRGLDLFNPLANRLSKMNAVAADEPLEANKEMTTVRMKQALSGLTQEQLLEKIVSLQGFDDQNIGVVLIQLEAMLHLNPQFKNVLWDQLQLAQSTTEYDWQLSLIMGAFASMDAVDIEDELIFYSESNRHAPDVVQQTAFALSDLKKPSVAVRNHLMDLSQSNDSEIRTMGILSLGALARHKEHNDLVLSHLRAQLRDANDDDKLIFLAAINNSHSQENLSTLSRYFDSSDEVLAAQAVYGLKHVASKDALPLLAKTLRTESREAVLLQALQALGAHVHDPRTYDLVRMIVDGDYGAQVKVEALNVVAGMIPYKPEVRGYLETIKGSHSYLQRIRSYAGDILLSSTPS</sequence>
<name>A0A1Y6CQE4_9BACT</name>
<dbReference type="Gene3D" id="1.25.10.10">
    <property type="entry name" value="Leucine-rich Repeat Variant"/>
    <property type="match status" value="1"/>
</dbReference>
<organism evidence="1 2">
    <name type="scientific">Pseudobacteriovorax antillogorgiicola</name>
    <dbReference type="NCBI Taxonomy" id="1513793"/>
    <lineage>
        <taxon>Bacteria</taxon>
        <taxon>Pseudomonadati</taxon>
        <taxon>Bdellovibrionota</taxon>
        <taxon>Oligoflexia</taxon>
        <taxon>Oligoflexales</taxon>
        <taxon>Pseudobacteriovoracaceae</taxon>
        <taxon>Pseudobacteriovorax</taxon>
    </lineage>
</organism>
<gene>
    <name evidence="1" type="ORF">SAMN06296036_13911</name>
</gene>
<dbReference type="Proteomes" id="UP000192907">
    <property type="component" value="Unassembled WGS sequence"/>
</dbReference>
<dbReference type="SUPFAM" id="SSF48371">
    <property type="entry name" value="ARM repeat"/>
    <property type="match status" value="1"/>
</dbReference>